<keyword evidence="11" id="KW-1185">Reference proteome</keyword>
<feature type="transmembrane region" description="Helical" evidence="8">
    <location>
        <begin position="436"/>
        <end position="457"/>
    </location>
</feature>
<feature type="transmembrane region" description="Helical" evidence="8">
    <location>
        <begin position="141"/>
        <end position="163"/>
    </location>
</feature>
<feature type="region of interest" description="Disordered" evidence="7">
    <location>
        <begin position="1"/>
        <end position="29"/>
    </location>
</feature>
<evidence type="ECO:0000313" key="10">
    <source>
        <dbReference type="EMBL" id="CAG8375983.1"/>
    </source>
</evidence>
<comment type="caution">
    <text evidence="10">The sequence shown here is derived from an EMBL/GenBank/DDBJ whole genome shotgun (WGS) entry which is preliminary data.</text>
</comment>
<feature type="transmembrane region" description="Helical" evidence="8">
    <location>
        <begin position="346"/>
        <end position="364"/>
    </location>
</feature>
<evidence type="ECO:0000256" key="3">
    <source>
        <dbReference type="ARBA" id="ARBA00022448"/>
    </source>
</evidence>
<feature type="transmembrane region" description="Helical" evidence="8">
    <location>
        <begin position="208"/>
        <end position="231"/>
    </location>
</feature>
<dbReference type="Gene3D" id="1.20.1250.20">
    <property type="entry name" value="MFS general substrate transporter like domains"/>
    <property type="match status" value="2"/>
</dbReference>
<protein>
    <recommendedName>
        <fullName evidence="9">Major facilitator superfamily (MFS) profile domain-containing protein</fullName>
    </recommendedName>
</protein>
<dbReference type="PANTHER" id="PTHR43791">
    <property type="entry name" value="PERMEASE-RELATED"/>
    <property type="match status" value="1"/>
</dbReference>
<evidence type="ECO:0000256" key="8">
    <source>
        <dbReference type="SAM" id="Phobius"/>
    </source>
</evidence>
<sequence length="502" mass="55695">MMSTPGKNENEVKHVEGPEENRLTEAQEMSPEELLNVEKSLKRKLDIRLLACVWVIFVMNYLDRNNISAAKVAGIQDSLDLSSTQYATAVAILFAGYVLMQLPSNIFLAQIRPSFYIPCVMTIWGLLSALVGVVQNYSGLYALRFLLGFVEAAFYPGALFLISSWYKRGEMGVRSAILFSGSQLGSAFSGLIAAGIQDGLNGARGLEAWRWIFIIEGSLTIAIAIAAAFILPDWPSNTRWLSPKERAVAEWRLIVDAGQIDEDDSKWSYGFKRAFSDWRLYIFALTFLFIQVASATSNFFPTVVGTLGFSRVNTLLLTVPPYMVSLVLTIINNWSADKNQNSSFHVIWPLVMAICGFVIAAASMNISARYFAMILMVAGGHGANAVVVAWTQKTMLRPRIKRAASVAFVNAFGNCAQIFSSYLYPDSSSPRYVLAMSVNSAFCLGAILLTIFMRIILLRANKRLRNGETTVAQEMKGESQAEVPGLEESERETRREDFRFIA</sequence>
<dbReference type="FunFam" id="1.20.1250.20:FF:000057">
    <property type="entry name" value="MFS general substrate transporter"/>
    <property type="match status" value="1"/>
</dbReference>
<evidence type="ECO:0000256" key="4">
    <source>
        <dbReference type="ARBA" id="ARBA00022692"/>
    </source>
</evidence>
<keyword evidence="3" id="KW-0813">Transport</keyword>
<dbReference type="EMBL" id="CAJVPG010000222">
    <property type="protein sequence ID" value="CAG8375983.1"/>
    <property type="molecule type" value="Genomic_DNA"/>
</dbReference>
<keyword evidence="4 8" id="KW-0812">Transmembrane</keyword>
<name>A0A9W4J375_9EURO</name>
<feature type="transmembrane region" description="Helical" evidence="8">
    <location>
        <begin position="403"/>
        <end position="424"/>
    </location>
</feature>
<reference evidence="10" key="1">
    <citation type="submission" date="2021-07" db="EMBL/GenBank/DDBJ databases">
        <authorList>
            <person name="Branca A.L. A."/>
        </authorList>
    </citation>
    <scope>NUCLEOTIDE SEQUENCE</scope>
</reference>
<accession>A0A9W4J375</accession>
<comment type="similarity">
    <text evidence="2">Belongs to the major facilitator superfamily.</text>
</comment>
<dbReference type="AlphaFoldDB" id="A0A9W4J375"/>
<keyword evidence="6 8" id="KW-0472">Membrane</keyword>
<organism evidence="10 11">
    <name type="scientific">Penicillium salamii</name>
    <dbReference type="NCBI Taxonomy" id="1612424"/>
    <lineage>
        <taxon>Eukaryota</taxon>
        <taxon>Fungi</taxon>
        <taxon>Dikarya</taxon>
        <taxon>Ascomycota</taxon>
        <taxon>Pezizomycotina</taxon>
        <taxon>Eurotiomycetes</taxon>
        <taxon>Eurotiomycetidae</taxon>
        <taxon>Eurotiales</taxon>
        <taxon>Aspergillaceae</taxon>
        <taxon>Penicillium</taxon>
    </lineage>
</organism>
<feature type="transmembrane region" description="Helical" evidence="8">
    <location>
        <begin position="45"/>
        <end position="62"/>
    </location>
</feature>
<dbReference type="GO" id="GO:0016020">
    <property type="term" value="C:membrane"/>
    <property type="evidence" value="ECO:0007669"/>
    <property type="project" value="UniProtKB-SubCell"/>
</dbReference>
<dbReference type="InterPro" id="IPR036259">
    <property type="entry name" value="MFS_trans_sf"/>
</dbReference>
<keyword evidence="5 8" id="KW-1133">Transmembrane helix</keyword>
<dbReference type="Pfam" id="PF07690">
    <property type="entry name" value="MFS_1"/>
    <property type="match status" value="1"/>
</dbReference>
<evidence type="ECO:0000256" key="5">
    <source>
        <dbReference type="ARBA" id="ARBA00022989"/>
    </source>
</evidence>
<feature type="region of interest" description="Disordered" evidence="7">
    <location>
        <begin position="471"/>
        <end position="502"/>
    </location>
</feature>
<comment type="subcellular location">
    <subcellularLocation>
        <location evidence="1">Membrane</location>
        <topology evidence="1">Multi-pass membrane protein</topology>
    </subcellularLocation>
</comment>
<proteinExistence type="inferred from homology"/>
<gene>
    <name evidence="10" type="ORF">PSALAMII_LOCUS5230</name>
</gene>
<feature type="transmembrane region" description="Helical" evidence="8">
    <location>
        <begin position="175"/>
        <end position="196"/>
    </location>
</feature>
<dbReference type="GO" id="GO:0022857">
    <property type="term" value="F:transmembrane transporter activity"/>
    <property type="evidence" value="ECO:0007669"/>
    <property type="project" value="InterPro"/>
</dbReference>
<feature type="transmembrane region" description="Helical" evidence="8">
    <location>
        <begin position="86"/>
        <end position="108"/>
    </location>
</feature>
<dbReference type="PANTHER" id="PTHR43791:SF92">
    <property type="entry name" value="AGL026WP"/>
    <property type="match status" value="1"/>
</dbReference>
<feature type="transmembrane region" description="Helical" evidence="8">
    <location>
        <begin position="115"/>
        <end position="135"/>
    </location>
</feature>
<dbReference type="Proteomes" id="UP001152649">
    <property type="component" value="Unassembled WGS sequence"/>
</dbReference>
<evidence type="ECO:0000313" key="11">
    <source>
        <dbReference type="Proteomes" id="UP001152649"/>
    </source>
</evidence>
<dbReference type="OrthoDB" id="5126881at2759"/>
<evidence type="ECO:0000259" key="9">
    <source>
        <dbReference type="PROSITE" id="PS50850"/>
    </source>
</evidence>
<evidence type="ECO:0000256" key="1">
    <source>
        <dbReference type="ARBA" id="ARBA00004141"/>
    </source>
</evidence>
<dbReference type="InterPro" id="IPR011701">
    <property type="entry name" value="MFS"/>
</dbReference>
<feature type="transmembrane region" description="Helical" evidence="8">
    <location>
        <begin position="280"/>
        <end position="300"/>
    </location>
</feature>
<dbReference type="SUPFAM" id="SSF103473">
    <property type="entry name" value="MFS general substrate transporter"/>
    <property type="match status" value="1"/>
</dbReference>
<feature type="compositionally biased region" description="Basic and acidic residues" evidence="7">
    <location>
        <begin position="8"/>
        <end position="25"/>
    </location>
</feature>
<evidence type="ECO:0000256" key="7">
    <source>
        <dbReference type="SAM" id="MobiDB-lite"/>
    </source>
</evidence>
<dbReference type="PROSITE" id="PS50850">
    <property type="entry name" value="MFS"/>
    <property type="match status" value="1"/>
</dbReference>
<feature type="compositionally biased region" description="Basic and acidic residues" evidence="7">
    <location>
        <begin position="491"/>
        <end position="502"/>
    </location>
</feature>
<evidence type="ECO:0000256" key="6">
    <source>
        <dbReference type="ARBA" id="ARBA00023136"/>
    </source>
</evidence>
<feature type="transmembrane region" description="Helical" evidence="8">
    <location>
        <begin position="370"/>
        <end position="391"/>
    </location>
</feature>
<feature type="domain" description="Major facilitator superfamily (MFS) profile" evidence="9">
    <location>
        <begin position="49"/>
        <end position="463"/>
    </location>
</feature>
<dbReference type="InterPro" id="IPR020846">
    <property type="entry name" value="MFS_dom"/>
</dbReference>
<evidence type="ECO:0000256" key="2">
    <source>
        <dbReference type="ARBA" id="ARBA00008335"/>
    </source>
</evidence>
<dbReference type="FunFam" id="1.20.1250.20:FF:000013">
    <property type="entry name" value="MFS general substrate transporter"/>
    <property type="match status" value="1"/>
</dbReference>
<feature type="transmembrane region" description="Helical" evidence="8">
    <location>
        <begin position="312"/>
        <end position="334"/>
    </location>
</feature>